<accession>A0A9P1ING6</accession>
<reference evidence="10" key="1">
    <citation type="submission" date="2022-11" db="EMBL/GenBank/DDBJ databases">
        <authorList>
            <person name="Kikuchi T."/>
        </authorList>
    </citation>
    <scope>NUCLEOTIDE SEQUENCE</scope>
    <source>
        <strain evidence="10">PS1010</strain>
    </source>
</reference>
<dbReference type="PANTHER" id="PTHR11958:SF17">
    <property type="entry name" value="AMINO ACID TRANSPORTER"/>
    <property type="match status" value="1"/>
</dbReference>
<dbReference type="SUPFAM" id="SSF118215">
    <property type="entry name" value="Proton glutamate symport protein"/>
    <property type="match status" value="1"/>
</dbReference>
<feature type="transmembrane region" description="Helical" evidence="9">
    <location>
        <begin position="44"/>
        <end position="65"/>
    </location>
</feature>
<comment type="similarity">
    <text evidence="2 9">Belongs to the dicarboxylate/amino acid:cation symporter (DAACS) (TC 2.A.23) family.</text>
</comment>
<dbReference type="GO" id="GO:0015501">
    <property type="term" value="F:glutamate:sodium symporter activity"/>
    <property type="evidence" value="ECO:0007669"/>
    <property type="project" value="TreeGrafter"/>
</dbReference>
<keyword evidence="3 9" id="KW-0813">Transport</keyword>
<proteinExistence type="inferred from homology"/>
<dbReference type="AlphaFoldDB" id="A0A9P1ING6"/>
<evidence type="ECO:0000313" key="11">
    <source>
        <dbReference type="Proteomes" id="UP001152747"/>
    </source>
</evidence>
<dbReference type="PANTHER" id="PTHR11958">
    <property type="entry name" value="SODIUM/DICARBOXYLATE SYMPORTER-RELATED"/>
    <property type="match status" value="1"/>
</dbReference>
<evidence type="ECO:0000256" key="3">
    <source>
        <dbReference type="ARBA" id="ARBA00022448"/>
    </source>
</evidence>
<keyword evidence="4 9" id="KW-0812">Transmembrane</keyword>
<keyword evidence="7 9" id="KW-0472">Membrane</keyword>
<feature type="transmembrane region" description="Helical" evidence="9">
    <location>
        <begin position="167"/>
        <end position="184"/>
    </location>
</feature>
<dbReference type="EMBL" id="CANHGI010000004">
    <property type="protein sequence ID" value="CAI5448970.1"/>
    <property type="molecule type" value="Genomic_DNA"/>
</dbReference>
<evidence type="ECO:0000256" key="7">
    <source>
        <dbReference type="ARBA" id="ARBA00023136"/>
    </source>
</evidence>
<evidence type="ECO:0000256" key="9">
    <source>
        <dbReference type="RuleBase" id="RU361216"/>
    </source>
</evidence>
<dbReference type="InterPro" id="IPR018107">
    <property type="entry name" value="Na-dicarboxylate_symporter_CS"/>
</dbReference>
<comment type="subcellular location">
    <subcellularLocation>
        <location evidence="1 9">Membrane</location>
        <topology evidence="1 9">Multi-pass membrane protein</topology>
    </subcellularLocation>
</comment>
<dbReference type="InterPro" id="IPR036458">
    <property type="entry name" value="Na:dicarbo_symporter_sf"/>
</dbReference>
<dbReference type="PROSITE" id="PS00713">
    <property type="entry name" value="NA_DICARBOXYL_SYMP_1"/>
    <property type="match status" value="1"/>
</dbReference>
<protein>
    <recommendedName>
        <fullName evidence="9">Amino acid transporter</fullName>
    </recommendedName>
</protein>
<dbReference type="GO" id="GO:0005313">
    <property type="term" value="F:L-glutamate transmembrane transporter activity"/>
    <property type="evidence" value="ECO:0007669"/>
    <property type="project" value="TreeGrafter"/>
</dbReference>
<dbReference type="InterPro" id="IPR050746">
    <property type="entry name" value="DAACS"/>
</dbReference>
<evidence type="ECO:0000256" key="4">
    <source>
        <dbReference type="ARBA" id="ARBA00022692"/>
    </source>
</evidence>
<organism evidence="10 11">
    <name type="scientific">Caenorhabditis angaria</name>
    <dbReference type="NCBI Taxonomy" id="860376"/>
    <lineage>
        <taxon>Eukaryota</taxon>
        <taxon>Metazoa</taxon>
        <taxon>Ecdysozoa</taxon>
        <taxon>Nematoda</taxon>
        <taxon>Chromadorea</taxon>
        <taxon>Rhabditida</taxon>
        <taxon>Rhabditina</taxon>
        <taxon>Rhabditomorpha</taxon>
        <taxon>Rhabditoidea</taxon>
        <taxon>Rhabditidae</taxon>
        <taxon>Peloderinae</taxon>
        <taxon>Caenorhabditis</taxon>
    </lineage>
</organism>
<feature type="transmembrane region" description="Helical" evidence="9">
    <location>
        <begin position="77"/>
        <end position="101"/>
    </location>
</feature>
<dbReference type="OrthoDB" id="5877963at2759"/>
<sequence length="289" mass="32302">MHEKHLLSITLLGVLTGILLGVFLRNFNLSDDFKLAVGFPGEIFMQILKLMILPLIFSSLISSLGQMNAKGSGKMGFLAVLYYMTTMIIASTIAVMFVFLIHPGDPKVKNRLIPNTKDNSDLTAFDALLDLLRNMFPQNIVEATIKRSQTTIKFSKKHVEKSEGTNILGIIVFCTIFGMIISKLGQKARIIVDFFIILDKVVMRFVSFLMWFSPFGIISLISSSILDIDDLAKMLSTMALYVTTIMICLFVHCVLAIPTLYFLLTRKNPWNIAKSMVQPFVTALGTASR</sequence>
<dbReference type="Proteomes" id="UP001152747">
    <property type="component" value="Unassembled WGS sequence"/>
</dbReference>
<evidence type="ECO:0000313" key="10">
    <source>
        <dbReference type="EMBL" id="CAI5448970.1"/>
    </source>
</evidence>
<feature type="transmembrane region" description="Helical" evidence="9">
    <location>
        <begin position="238"/>
        <end position="264"/>
    </location>
</feature>
<dbReference type="Gene3D" id="1.10.3860.10">
    <property type="entry name" value="Sodium:dicarboxylate symporter"/>
    <property type="match status" value="1"/>
</dbReference>
<dbReference type="InterPro" id="IPR001991">
    <property type="entry name" value="Na-dicarboxylate_symporter"/>
</dbReference>
<dbReference type="GO" id="GO:0005886">
    <property type="term" value="C:plasma membrane"/>
    <property type="evidence" value="ECO:0007669"/>
    <property type="project" value="TreeGrafter"/>
</dbReference>
<feature type="transmembrane region" description="Helical" evidence="9">
    <location>
        <begin position="205"/>
        <end position="226"/>
    </location>
</feature>
<keyword evidence="6 9" id="KW-1133">Transmembrane helix</keyword>
<keyword evidence="11" id="KW-1185">Reference proteome</keyword>
<feature type="transmembrane region" description="Helical" evidence="9">
    <location>
        <begin position="7"/>
        <end position="24"/>
    </location>
</feature>
<dbReference type="Pfam" id="PF00375">
    <property type="entry name" value="SDF"/>
    <property type="match status" value="1"/>
</dbReference>
<dbReference type="PRINTS" id="PR00173">
    <property type="entry name" value="EDTRNSPORT"/>
</dbReference>
<comment type="caution">
    <text evidence="10">The sequence shown here is derived from an EMBL/GenBank/DDBJ whole genome shotgun (WGS) entry which is preliminary data.</text>
</comment>
<evidence type="ECO:0000256" key="8">
    <source>
        <dbReference type="ARBA" id="ARBA00023180"/>
    </source>
</evidence>
<evidence type="ECO:0000256" key="6">
    <source>
        <dbReference type="ARBA" id="ARBA00022989"/>
    </source>
</evidence>
<keyword evidence="5 9" id="KW-0769">Symport</keyword>
<dbReference type="GO" id="GO:0015175">
    <property type="term" value="F:neutral L-amino acid transmembrane transporter activity"/>
    <property type="evidence" value="ECO:0007669"/>
    <property type="project" value="TreeGrafter"/>
</dbReference>
<evidence type="ECO:0000256" key="2">
    <source>
        <dbReference type="ARBA" id="ARBA00006148"/>
    </source>
</evidence>
<evidence type="ECO:0000256" key="1">
    <source>
        <dbReference type="ARBA" id="ARBA00004141"/>
    </source>
</evidence>
<name>A0A9P1ING6_9PELO</name>
<gene>
    <name evidence="10" type="ORF">CAMP_LOCUS11607</name>
</gene>
<keyword evidence="8" id="KW-0325">Glycoprotein</keyword>
<evidence type="ECO:0000256" key="5">
    <source>
        <dbReference type="ARBA" id="ARBA00022847"/>
    </source>
</evidence>